<reference evidence="1 2" key="1">
    <citation type="journal article" date="2018" name="PLoS Genet.">
        <title>Population sequencing reveals clonal diversity and ancestral inbreeding in the grapevine cultivar Chardonnay.</title>
        <authorList>
            <person name="Roach M.J."/>
            <person name="Johnson D.L."/>
            <person name="Bohlmann J."/>
            <person name="van Vuuren H.J."/>
            <person name="Jones S.J."/>
            <person name="Pretorius I.S."/>
            <person name="Schmidt S.A."/>
            <person name="Borneman A.R."/>
        </authorList>
    </citation>
    <scope>NUCLEOTIDE SEQUENCE [LARGE SCALE GENOMIC DNA]</scope>
    <source>
        <strain evidence="2">cv. Chardonnay</strain>
        <tissue evidence="1">Leaf</tissue>
    </source>
</reference>
<sequence>MMFEGKCFFSKPYIISRLHAPAIPPVTRMALTRGTWVTVLCRKLRDWWHWVAEGEIPIVASQGAEVGMYNALDPGVRVVILKALCDIRVEQEDIRIFIDNSIKHGVQLSAFRKERVGGDSHGISYWYEDDPIVGHRLYREIRKVEVKKAKVKGSQCLPNASYQWETVATNLDEFQDVFLFSGGRITLINKFIPCIPALVVEYWRSCKASPPLPRPLPPFLESMSNNLRYDVSCLVMLSRTQISASPTRKLIFIDVGIIMRPRIAPSSFLTEKGRSLDAALMSMIDLGLKVNLDKSKLFPVGNVENVEELASDLGCKVGSLPSTYLGMPLGAPLQDKVGADSERFPVGRWALVRRPYLVRWATVCLDKRKGGLGVKSLSTLNKALLCKWSWCFANERGALWNQVIRGKFGEERGGWCSRDVSFWKDTWCGDAPLCVSFPPLFTLADPKEASVKDVWSGTGGLSWSPCLLGPLMIGRWKRWRAFCKKLRGGGLSAMLCGQKLIMEEEDRVQWMETKDGIFLTKSLYKALESGSSVLFPMKNIWKSCVQPKVSSSLGRLLGWKRNPLTTSFFIVKRRALWEMLFTLFGVSWVFSSLGKPYWVGLVPLWERSTRLFGERVLFAFFGLFGRLGIESPLKMRCCPSKG</sequence>
<accession>A0A438DJ97</accession>
<dbReference type="PANTHER" id="PTHR14296">
    <property type="entry name" value="REMODELING AND SPACING FACTOR 1"/>
    <property type="match status" value="1"/>
</dbReference>
<name>A0A438DJ97_VITVI</name>
<evidence type="ECO:0000313" key="1">
    <source>
        <dbReference type="EMBL" id="RVW35544.1"/>
    </source>
</evidence>
<dbReference type="GO" id="GO:0006355">
    <property type="term" value="P:regulation of DNA-templated transcription"/>
    <property type="evidence" value="ECO:0007669"/>
    <property type="project" value="InterPro"/>
</dbReference>
<dbReference type="AlphaFoldDB" id="A0A438DJ97"/>
<dbReference type="EMBL" id="QGNW01001602">
    <property type="protein sequence ID" value="RVW35544.1"/>
    <property type="molecule type" value="Genomic_DNA"/>
</dbReference>
<protein>
    <submittedName>
        <fullName evidence="1">DDT domain-containing protein DDR4</fullName>
    </submittedName>
</protein>
<organism evidence="1 2">
    <name type="scientific">Vitis vinifera</name>
    <name type="common">Grape</name>
    <dbReference type="NCBI Taxonomy" id="29760"/>
    <lineage>
        <taxon>Eukaryota</taxon>
        <taxon>Viridiplantae</taxon>
        <taxon>Streptophyta</taxon>
        <taxon>Embryophyta</taxon>
        <taxon>Tracheophyta</taxon>
        <taxon>Spermatophyta</taxon>
        <taxon>Magnoliopsida</taxon>
        <taxon>eudicotyledons</taxon>
        <taxon>Gunneridae</taxon>
        <taxon>Pentapetalae</taxon>
        <taxon>rosids</taxon>
        <taxon>Vitales</taxon>
        <taxon>Vitaceae</taxon>
        <taxon>Viteae</taxon>
        <taxon>Vitis</taxon>
    </lineage>
</organism>
<dbReference type="PANTHER" id="PTHR14296:SF3">
    <property type="entry name" value="DIKAR, ISOFORM F"/>
    <property type="match status" value="1"/>
</dbReference>
<gene>
    <name evidence="1" type="primary">DDR4_3</name>
    <name evidence="1" type="ORF">CK203_073844</name>
</gene>
<dbReference type="GO" id="GO:0031213">
    <property type="term" value="C:RSF complex"/>
    <property type="evidence" value="ECO:0007669"/>
    <property type="project" value="InterPro"/>
</dbReference>
<evidence type="ECO:0000313" key="2">
    <source>
        <dbReference type="Proteomes" id="UP000288805"/>
    </source>
</evidence>
<dbReference type="Proteomes" id="UP000288805">
    <property type="component" value="Unassembled WGS sequence"/>
</dbReference>
<dbReference type="InterPro" id="IPR028938">
    <property type="entry name" value="Rsf1-like"/>
</dbReference>
<comment type="caution">
    <text evidence="1">The sequence shown here is derived from an EMBL/GenBank/DDBJ whole genome shotgun (WGS) entry which is preliminary data.</text>
</comment>
<proteinExistence type="predicted"/>